<protein>
    <submittedName>
        <fullName evidence="4">Oxidoreductase</fullName>
    </submittedName>
</protein>
<dbReference type="Proteomes" id="UP000266272">
    <property type="component" value="Unassembled WGS sequence"/>
</dbReference>
<dbReference type="InterPro" id="IPR051609">
    <property type="entry name" value="NmrA/Isoflavone_reductase-like"/>
</dbReference>
<name>A0A395NIB2_TRIAR</name>
<dbReference type="OrthoDB" id="419598at2759"/>
<evidence type="ECO:0000259" key="3">
    <source>
        <dbReference type="Pfam" id="PF05368"/>
    </source>
</evidence>
<dbReference type="STRING" id="490622.A0A395NIB2"/>
<dbReference type="PANTHER" id="PTHR47706">
    <property type="entry name" value="NMRA-LIKE FAMILY PROTEIN"/>
    <property type="match status" value="1"/>
</dbReference>
<evidence type="ECO:0000313" key="5">
    <source>
        <dbReference type="Proteomes" id="UP000266272"/>
    </source>
</evidence>
<feature type="domain" description="NmrA-like" evidence="3">
    <location>
        <begin position="20"/>
        <end position="125"/>
    </location>
</feature>
<dbReference type="InterPro" id="IPR036291">
    <property type="entry name" value="NAD(P)-bd_dom_sf"/>
</dbReference>
<keyword evidence="5" id="KW-1185">Reference proteome</keyword>
<keyword evidence="1" id="KW-0521">NADP</keyword>
<evidence type="ECO:0000313" key="4">
    <source>
        <dbReference type="EMBL" id="RFU75828.1"/>
    </source>
</evidence>
<keyword evidence="2" id="KW-0560">Oxidoreductase</keyword>
<sequence length="336" mass="36910">MAGQIAAKDQPSSLTTCVERVAIVGAAGQLGRHITQEILKTNKHTITALTRKEGASKFPEGVKAAFVDYDDEESIVSALKGHDFLIITLAYSAGNEIHNKIVQAAAKAKIPHLMPNIYTADVVLNNETIGDETGMGPAFRPLLSEIERLGLTWTVLVTGLWYEFSLACPPDWFGFDINKREVTIFDDGQARINTTTWPQCGRAVASFLGLKKRPEDNNDSTPTLQQFQNTAIYVSSFMINQREMLASVKRVTGTTDADWNIRYESTAKRIQDGRAALAAGDPKGLAKAYYSRIFSPDCPAIYQKKLHNGLLGLPDEDLDHATVVGVDMAKRGYTPF</sequence>
<gene>
    <name evidence="4" type="ORF">TARUN_6418</name>
</gene>
<dbReference type="InterPro" id="IPR008030">
    <property type="entry name" value="NmrA-like"/>
</dbReference>
<dbReference type="Gene3D" id="3.40.50.720">
    <property type="entry name" value="NAD(P)-binding Rossmann-like Domain"/>
    <property type="match status" value="1"/>
</dbReference>
<dbReference type="EMBL" id="PXOA01000407">
    <property type="protein sequence ID" value="RFU75828.1"/>
    <property type="molecule type" value="Genomic_DNA"/>
</dbReference>
<accession>A0A395NIB2</accession>
<dbReference type="Pfam" id="PF05368">
    <property type="entry name" value="NmrA"/>
    <property type="match status" value="1"/>
</dbReference>
<evidence type="ECO:0000256" key="2">
    <source>
        <dbReference type="ARBA" id="ARBA00023002"/>
    </source>
</evidence>
<comment type="caution">
    <text evidence="4">The sequence shown here is derived from an EMBL/GenBank/DDBJ whole genome shotgun (WGS) entry which is preliminary data.</text>
</comment>
<dbReference type="AlphaFoldDB" id="A0A395NIB2"/>
<dbReference type="PANTHER" id="PTHR47706:SF7">
    <property type="entry name" value="CIPA-LIKE, PUTATIVE (AFU_ORTHOLOGUE AFUA_1G01630)-RELATED"/>
    <property type="match status" value="1"/>
</dbReference>
<organism evidence="4 5">
    <name type="scientific">Trichoderma arundinaceum</name>
    <dbReference type="NCBI Taxonomy" id="490622"/>
    <lineage>
        <taxon>Eukaryota</taxon>
        <taxon>Fungi</taxon>
        <taxon>Dikarya</taxon>
        <taxon>Ascomycota</taxon>
        <taxon>Pezizomycotina</taxon>
        <taxon>Sordariomycetes</taxon>
        <taxon>Hypocreomycetidae</taxon>
        <taxon>Hypocreales</taxon>
        <taxon>Hypocreaceae</taxon>
        <taxon>Trichoderma</taxon>
    </lineage>
</organism>
<reference evidence="4 5" key="1">
    <citation type="journal article" date="2018" name="PLoS Pathog.">
        <title>Evolution of structural diversity of trichothecenes, a family of toxins produced by plant pathogenic and entomopathogenic fungi.</title>
        <authorList>
            <person name="Proctor R.H."/>
            <person name="McCormick S.P."/>
            <person name="Kim H.S."/>
            <person name="Cardoza R.E."/>
            <person name="Stanley A.M."/>
            <person name="Lindo L."/>
            <person name="Kelly A."/>
            <person name="Brown D.W."/>
            <person name="Lee T."/>
            <person name="Vaughan M.M."/>
            <person name="Alexander N.J."/>
            <person name="Busman M."/>
            <person name="Gutierrez S."/>
        </authorList>
    </citation>
    <scope>NUCLEOTIDE SEQUENCE [LARGE SCALE GENOMIC DNA]</scope>
    <source>
        <strain evidence="4 5">IBT 40837</strain>
    </source>
</reference>
<evidence type="ECO:0000256" key="1">
    <source>
        <dbReference type="ARBA" id="ARBA00022857"/>
    </source>
</evidence>
<dbReference type="SUPFAM" id="SSF51735">
    <property type="entry name" value="NAD(P)-binding Rossmann-fold domains"/>
    <property type="match status" value="1"/>
</dbReference>
<proteinExistence type="predicted"/>
<dbReference type="GO" id="GO:0016491">
    <property type="term" value="F:oxidoreductase activity"/>
    <property type="evidence" value="ECO:0007669"/>
    <property type="project" value="UniProtKB-KW"/>
</dbReference>